<comment type="caution">
    <text evidence="1">The sequence shown here is derived from an EMBL/GenBank/DDBJ whole genome shotgun (WGS) entry which is preliminary data.</text>
</comment>
<accession>A0ACC1HVU9</accession>
<proteinExistence type="predicted"/>
<evidence type="ECO:0000313" key="2">
    <source>
        <dbReference type="Proteomes" id="UP001145114"/>
    </source>
</evidence>
<evidence type="ECO:0000313" key="1">
    <source>
        <dbReference type="EMBL" id="KAJ1678484.1"/>
    </source>
</evidence>
<name>A0ACC1HVU9_9FUNG</name>
<reference evidence="1" key="1">
    <citation type="submission" date="2022-06" db="EMBL/GenBank/DDBJ databases">
        <title>Phylogenomic reconstructions and comparative analyses of Kickxellomycotina fungi.</title>
        <authorList>
            <person name="Reynolds N.K."/>
            <person name="Stajich J.E."/>
            <person name="Barry K."/>
            <person name="Grigoriev I.V."/>
            <person name="Crous P."/>
            <person name="Smith M.E."/>
        </authorList>
    </citation>
    <scope>NUCLEOTIDE SEQUENCE</scope>
    <source>
        <strain evidence="1">RSA 2271</strain>
    </source>
</reference>
<dbReference type="EMBL" id="JAMZIH010001119">
    <property type="protein sequence ID" value="KAJ1678484.1"/>
    <property type="molecule type" value="Genomic_DNA"/>
</dbReference>
<dbReference type="Proteomes" id="UP001145114">
    <property type="component" value="Unassembled WGS sequence"/>
</dbReference>
<gene>
    <name evidence="1" type="ORF">EV182_003954</name>
</gene>
<protein>
    <submittedName>
        <fullName evidence="1">Uncharacterized protein</fullName>
    </submittedName>
</protein>
<keyword evidence="2" id="KW-1185">Reference proteome</keyword>
<sequence length="218" mass="24133">MEAPIPPKTEEYVLGKDGSTKRVSVFTSHLPESHVVPTGEYKNIQLVVDIGGRLSFVPLILIEYDGRELLCVINPPGKEDFTGTLKSVFELLEEFDRACNVEYSSGVNYSDCTAESALLEGLKTHSFEEVPKSTADKVGSSNPEDPSDPTINDGTTSNARTRPTRAPYPESDSGMPLPPVKYWNRYCDDKSNDESNDESNDDLDDIIDYYWCSDSDGC</sequence>
<organism evidence="1 2">
    <name type="scientific">Spiromyces aspiralis</name>
    <dbReference type="NCBI Taxonomy" id="68401"/>
    <lineage>
        <taxon>Eukaryota</taxon>
        <taxon>Fungi</taxon>
        <taxon>Fungi incertae sedis</taxon>
        <taxon>Zoopagomycota</taxon>
        <taxon>Kickxellomycotina</taxon>
        <taxon>Kickxellomycetes</taxon>
        <taxon>Kickxellales</taxon>
        <taxon>Kickxellaceae</taxon>
        <taxon>Spiromyces</taxon>
    </lineage>
</organism>